<accession>L7FDZ5</accession>
<dbReference type="Proteomes" id="UP000010931">
    <property type="component" value="Unassembled WGS sequence"/>
</dbReference>
<protein>
    <submittedName>
        <fullName evidence="1">Uncharacterized protein</fullName>
    </submittedName>
</protein>
<keyword evidence="2" id="KW-1185">Reference proteome</keyword>
<gene>
    <name evidence="1" type="ORF">STRTUCAR8_04906</name>
</gene>
<organism evidence="1 2">
    <name type="scientific">Streptomyces turgidiscabies (strain Car8)</name>
    <dbReference type="NCBI Taxonomy" id="698760"/>
    <lineage>
        <taxon>Bacteria</taxon>
        <taxon>Bacillati</taxon>
        <taxon>Actinomycetota</taxon>
        <taxon>Actinomycetes</taxon>
        <taxon>Kitasatosporales</taxon>
        <taxon>Streptomycetaceae</taxon>
        <taxon>Streptomyces</taxon>
    </lineage>
</organism>
<comment type="caution">
    <text evidence="1">The sequence shown here is derived from an EMBL/GenBank/DDBJ whole genome shotgun (WGS) entry which is preliminary data.</text>
</comment>
<evidence type="ECO:0000313" key="1">
    <source>
        <dbReference type="EMBL" id="ELP68900.1"/>
    </source>
</evidence>
<dbReference type="EMBL" id="AEJB01000192">
    <property type="protein sequence ID" value="ELP68900.1"/>
    <property type="molecule type" value="Genomic_DNA"/>
</dbReference>
<name>L7FDZ5_STRT8</name>
<evidence type="ECO:0000313" key="2">
    <source>
        <dbReference type="Proteomes" id="UP000010931"/>
    </source>
</evidence>
<feature type="non-terminal residue" evidence="1">
    <location>
        <position position="27"/>
    </location>
</feature>
<sequence length="27" mass="3014">MGDHGGPPFIGLWLCGRFRLTPMKLRG</sequence>
<reference evidence="1 2" key="1">
    <citation type="journal article" date="2011" name="Plasmid">
        <title>Streptomyces turgidiscabies Car8 contains a modular pathogenicity island that shares virulence genes with other actinobacterial plant pathogens.</title>
        <authorList>
            <person name="Huguet-Tapia J.C."/>
            <person name="Badger J.H."/>
            <person name="Loria R."/>
            <person name="Pettis G.S."/>
        </authorList>
    </citation>
    <scope>NUCLEOTIDE SEQUENCE [LARGE SCALE GENOMIC DNA]</scope>
    <source>
        <strain evidence="1 2">Car8</strain>
    </source>
</reference>
<proteinExistence type="predicted"/>
<dbReference type="AlphaFoldDB" id="L7FDZ5"/>